<gene>
    <name evidence="4 6" type="ORF">P152DRAFT_88735</name>
</gene>
<dbReference type="RefSeq" id="XP_033532174.1">
    <property type="nucleotide sequence ID" value="XM_033683315.1"/>
</dbReference>
<dbReference type="EC" id="3.2.1.14" evidence="2"/>
<comment type="similarity">
    <text evidence="1">Belongs to the glycosyl hydrolase 18 family. Chitinase class V subfamily.</text>
</comment>
<proteinExistence type="inferred from homology"/>
<sequence length="361" mass="42683">MAPTHPSDPTMYGTFVGHRSPWTETWIAVGGWQFSCEVRTKWTWSDMAASADNRRKFIDSAIWFMDKYGFQGIERAWAYPGIKERGGRQGDKDNFVTLLKEFREHMKSSNRNYGISVLIPGEPGYSMQYDLKGMEPYVNWFNLGTWDLHGHWDAFNGWGTSMHAHTDARDIEKVLEVYFQAGLKFSKFNLGVAWYGRGYTIRDQTCGDLGTCEFSGPSASIPDSCTNEPGVLSNHEIRTLLRAKHGLNATHQTMQRFRFSRTTPINGWGTMARSRWLRRRCLRITVVWVAPSYGAWSMTWAPVYMLERISRLPSWRKRWRRRTRSLRWWPRRLIQWSRWSRRWSRWPGRWPKWSGWSRWSR</sequence>
<dbReference type="EMBL" id="ML975165">
    <property type="protein sequence ID" value="KAF1810543.1"/>
    <property type="molecule type" value="Genomic_DNA"/>
</dbReference>
<keyword evidence="4 6" id="KW-0378">Hydrolase</keyword>
<evidence type="ECO:0000259" key="3">
    <source>
        <dbReference type="PROSITE" id="PS51910"/>
    </source>
</evidence>
<dbReference type="InterPro" id="IPR050314">
    <property type="entry name" value="Glycosyl_Hydrlase_18"/>
</dbReference>
<dbReference type="InterPro" id="IPR029070">
    <property type="entry name" value="Chitinase_insertion_sf"/>
</dbReference>
<organism evidence="4">
    <name type="scientific">Eremomyces bilateralis CBS 781.70</name>
    <dbReference type="NCBI Taxonomy" id="1392243"/>
    <lineage>
        <taxon>Eukaryota</taxon>
        <taxon>Fungi</taxon>
        <taxon>Dikarya</taxon>
        <taxon>Ascomycota</taxon>
        <taxon>Pezizomycotina</taxon>
        <taxon>Dothideomycetes</taxon>
        <taxon>Dothideomycetes incertae sedis</taxon>
        <taxon>Eremomycetales</taxon>
        <taxon>Eremomycetaceae</taxon>
        <taxon>Eremomyces</taxon>
    </lineage>
</organism>
<feature type="domain" description="GH18" evidence="3">
    <location>
        <begin position="1"/>
        <end position="361"/>
    </location>
</feature>
<evidence type="ECO:0000256" key="1">
    <source>
        <dbReference type="ARBA" id="ARBA00008682"/>
    </source>
</evidence>
<dbReference type="Gene3D" id="3.20.20.80">
    <property type="entry name" value="Glycosidases"/>
    <property type="match status" value="1"/>
</dbReference>
<dbReference type="SUPFAM" id="SSF54556">
    <property type="entry name" value="Chitinase insertion domain"/>
    <property type="match status" value="1"/>
</dbReference>
<dbReference type="SMART" id="SM00636">
    <property type="entry name" value="Glyco_18"/>
    <property type="match status" value="1"/>
</dbReference>
<evidence type="ECO:0000256" key="2">
    <source>
        <dbReference type="ARBA" id="ARBA00012729"/>
    </source>
</evidence>
<protein>
    <recommendedName>
        <fullName evidence="2">chitinase</fullName>
        <ecNumber evidence="2">3.2.1.14</ecNumber>
    </recommendedName>
</protein>
<keyword evidence="5" id="KW-1185">Reference proteome</keyword>
<dbReference type="PROSITE" id="PS51910">
    <property type="entry name" value="GH18_2"/>
    <property type="match status" value="1"/>
</dbReference>
<dbReference type="OrthoDB" id="73875at2759"/>
<dbReference type="GO" id="GO:0005975">
    <property type="term" value="P:carbohydrate metabolic process"/>
    <property type="evidence" value="ECO:0007669"/>
    <property type="project" value="InterPro"/>
</dbReference>
<reference evidence="6" key="2">
    <citation type="submission" date="2020-04" db="EMBL/GenBank/DDBJ databases">
        <authorList>
            <consortium name="NCBI Genome Project"/>
        </authorList>
    </citation>
    <scope>NUCLEOTIDE SEQUENCE</scope>
    <source>
        <strain evidence="6">CBS 781.70</strain>
    </source>
</reference>
<dbReference type="GO" id="GO:0008061">
    <property type="term" value="F:chitin binding"/>
    <property type="evidence" value="ECO:0007669"/>
    <property type="project" value="InterPro"/>
</dbReference>
<dbReference type="PANTHER" id="PTHR11177">
    <property type="entry name" value="CHITINASE"/>
    <property type="match status" value="1"/>
</dbReference>
<dbReference type="Pfam" id="PF00704">
    <property type="entry name" value="Glyco_hydro_18"/>
    <property type="match status" value="1"/>
</dbReference>
<reference evidence="6" key="3">
    <citation type="submission" date="2025-04" db="UniProtKB">
        <authorList>
            <consortium name="RefSeq"/>
        </authorList>
    </citation>
    <scope>IDENTIFICATION</scope>
    <source>
        <strain evidence="6">CBS 781.70</strain>
    </source>
</reference>
<dbReference type="SUPFAM" id="SSF51445">
    <property type="entry name" value="(Trans)glycosidases"/>
    <property type="match status" value="1"/>
</dbReference>
<name>A0A6G1FXM7_9PEZI</name>
<evidence type="ECO:0000313" key="6">
    <source>
        <dbReference type="RefSeq" id="XP_033532174.1"/>
    </source>
</evidence>
<dbReference type="PANTHER" id="PTHR11177:SF333">
    <property type="entry name" value="CHITINASE"/>
    <property type="match status" value="1"/>
</dbReference>
<dbReference type="InterPro" id="IPR001223">
    <property type="entry name" value="Glyco_hydro18_cat"/>
</dbReference>
<dbReference type="GO" id="GO:0008843">
    <property type="term" value="F:endochitinase activity"/>
    <property type="evidence" value="ECO:0007669"/>
    <property type="project" value="UniProtKB-EC"/>
</dbReference>
<evidence type="ECO:0000313" key="4">
    <source>
        <dbReference type="EMBL" id="KAF1810543.1"/>
    </source>
</evidence>
<evidence type="ECO:0000313" key="5">
    <source>
        <dbReference type="Proteomes" id="UP000504638"/>
    </source>
</evidence>
<accession>A0A6G1FXM7</accession>
<reference evidence="4 6" key="1">
    <citation type="submission" date="2020-01" db="EMBL/GenBank/DDBJ databases">
        <authorList>
            <consortium name="DOE Joint Genome Institute"/>
            <person name="Haridas S."/>
            <person name="Albert R."/>
            <person name="Binder M."/>
            <person name="Bloem J."/>
            <person name="Labutti K."/>
            <person name="Salamov A."/>
            <person name="Andreopoulos B."/>
            <person name="Baker S.E."/>
            <person name="Barry K."/>
            <person name="Bills G."/>
            <person name="Bluhm B.H."/>
            <person name="Cannon C."/>
            <person name="Castanera R."/>
            <person name="Culley D.E."/>
            <person name="Daum C."/>
            <person name="Ezra D."/>
            <person name="Gonzalez J.B."/>
            <person name="Henrissat B."/>
            <person name="Kuo A."/>
            <person name="Liang C."/>
            <person name="Lipzen A."/>
            <person name="Lutzoni F."/>
            <person name="Magnuson J."/>
            <person name="Mondo S."/>
            <person name="Nolan M."/>
            <person name="Ohm R."/>
            <person name="Pangilinan J."/>
            <person name="Park H.-J."/>
            <person name="Ramirez L."/>
            <person name="Alfaro M."/>
            <person name="Sun H."/>
            <person name="Tritt A."/>
            <person name="Yoshinaga Y."/>
            <person name="Zwiers L.-H."/>
            <person name="Turgeon B.G."/>
            <person name="Goodwin S.B."/>
            <person name="Spatafora J.W."/>
            <person name="Crous P.W."/>
            <person name="Grigoriev I.V."/>
        </authorList>
    </citation>
    <scope>NUCLEOTIDE SEQUENCE</scope>
    <source>
        <strain evidence="4 6">CBS 781.70</strain>
    </source>
</reference>
<dbReference type="AlphaFoldDB" id="A0A6G1FXM7"/>
<dbReference type="Proteomes" id="UP000504638">
    <property type="component" value="Unplaced"/>
</dbReference>
<dbReference type="GeneID" id="54423885"/>
<dbReference type="InterPro" id="IPR011583">
    <property type="entry name" value="Chitinase_II/V-like_cat"/>
</dbReference>
<dbReference type="InterPro" id="IPR017853">
    <property type="entry name" value="GH"/>
</dbReference>